<evidence type="ECO:0000313" key="1">
    <source>
        <dbReference type="EMBL" id="APB33882.1"/>
    </source>
</evidence>
<sequence>MQILTGTFVGFWPTGKGKLKFIRLRDGEQEHQVKLPKYMRAGLMRELVVGMGVKVAVRWHDHSWQATDIILFPGVELLVSPPALAKSMAATQPACRVEVCQKGNCRQQGGGELLQELGEMIRAQGWEEWVFLAGSGCQKACKQGPNVRINGHIIHHAEAQTLLPRLAAQVQQVANQHLGCGDR</sequence>
<dbReference type="CDD" id="cd02980">
    <property type="entry name" value="TRX_Fd_family"/>
    <property type="match status" value="1"/>
</dbReference>
<name>A0A1J0AD71_9CYAN</name>
<dbReference type="OrthoDB" id="465045at2"/>
<protein>
    <recommendedName>
        <fullName evidence="3">(2Fe-2S) ferredoxin domain-containing protein</fullName>
    </recommendedName>
</protein>
<dbReference type="Gene3D" id="3.40.30.10">
    <property type="entry name" value="Glutaredoxin"/>
    <property type="match status" value="1"/>
</dbReference>
<dbReference type="KEGG" id="glt:GlitD10_1559"/>
<dbReference type="RefSeq" id="WP_071454404.1">
    <property type="nucleotide sequence ID" value="NZ_CP017675.1"/>
</dbReference>
<dbReference type="SUPFAM" id="SSF52833">
    <property type="entry name" value="Thioredoxin-like"/>
    <property type="match status" value="1"/>
</dbReference>
<accession>A0A1J0AD71</accession>
<organism evidence="1 2">
    <name type="scientific">Gloeomargarita lithophora Alchichica-D10</name>
    <dbReference type="NCBI Taxonomy" id="1188229"/>
    <lineage>
        <taxon>Bacteria</taxon>
        <taxon>Bacillati</taxon>
        <taxon>Cyanobacteriota</taxon>
        <taxon>Cyanophyceae</taxon>
        <taxon>Gloeomargaritales</taxon>
        <taxon>Gloeomargaritaceae</taxon>
        <taxon>Gloeomargarita</taxon>
    </lineage>
</organism>
<gene>
    <name evidence="1" type="ORF">GlitD10_1559</name>
</gene>
<dbReference type="STRING" id="1188229.GlitD10_1559"/>
<dbReference type="InterPro" id="IPR036249">
    <property type="entry name" value="Thioredoxin-like_sf"/>
</dbReference>
<keyword evidence="2" id="KW-1185">Reference proteome</keyword>
<dbReference type="AlphaFoldDB" id="A0A1J0AD71"/>
<dbReference type="Proteomes" id="UP000180235">
    <property type="component" value="Chromosome"/>
</dbReference>
<dbReference type="EMBL" id="CP017675">
    <property type="protein sequence ID" value="APB33882.1"/>
    <property type="molecule type" value="Genomic_DNA"/>
</dbReference>
<evidence type="ECO:0000313" key="2">
    <source>
        <dbReference type="Proteomes" id="UP000180235"/>
    </source>
</evidence>
<proteinExistence type="predicted"/>
<evidence type="ECO:0008006" key="3">
    <source>
        <dbReference type="Google" id="ProtNLM"/>
    </source>
</evidence>
<reference evidence="1 2" key="1">
    <citation type="submission" date="2016-10" db="EMBL/GenBank/DDBJ databases">
        <title>Description of Gloeomargarita lithophora gen. nov., sp. nov., a thylakoid-bearing basal-branching cyanobacterium with intracellular carbonates, and proposal for Gloeomargaritales ord. nov.</title>
        <authorList>
            <person name="Moreira D."/>
            <person name="Tavera R."/>
            <person name="Benzerara K."/>
            <person name="Skouri-Panet F."/>
            <person name="Couradeau E."/>
            <person name="Gerard E."/>
            <person name="Loussert C."/>
            <person name="Novelo E."/>
            <person name="Zivanovic Y."/>
            <person name="Lopez-Garcia P."/>
        </authorList>
    </citation>
    <scope>NUCLEOTIDE SEQUENCE [LARGE SCALE GENOMIC DNA]</scope>
    <source>
        <strain evidence="1 2">D10</strain>
    </source>
</reference>